<evidence type="ECO:0000313" key="2">
    <source>
        <dbReference type="Proteomes" id="UP001381693"/>
    </source>
</evidence>
<accession>A0AAN8XM40</accession>
<organism evidence="1 2">
    <name type="scientific">Halocaridina rubra</name>
    <name type="common">Hawaiian red shrimp</name>
    <dbReference type="NCBI Taxonomy" id="373956"/>
    <lineage>
        <taxon>Eukaryota</taxon>
        <taxon>Metazoa</taxon>
        <taxon>Ecdysozoa</taxon>
        <taxon>Arthropoda</taxon>
        <taxon>Crustacea</taxon>
        <taxon>Multicrustacea</taxon>
        <taxon>Malacostraca</taxon>
        <taxon>Eumalacostraca</taxon>
        <taxon>Eucarida</taxon>
        <taxon>Decapoda</taxon>
        <taxon>Pleocyemata</taxon>
        <taxon>Caridea</taxon>
        <taxon>Atyoidea</taxon>
        <taxon>Atyidae</taxon>
        <taxon>Halocaridina</taxon>
    </lineage>
</organism>
<proteinExistence type="predicted"/>
<evidence type="ECO:0000313" key="1">
    <source>
        <dbReference type="EMBL" id="KAK7086072.1"/>
    </source>
</evidence>
<sequence length="254" mass="27657">MATRRPFSAQSTLYVLLDYTDAEKVKDLELIRKALEDTIVVGGGVVGAIRLPGLGMGLLGPPFQRLLKLSAIRNNIPSVLTALNFMYEGLQPAQEGTEFVQDVCSALDTILAEAESFSLALSHPLQLLVITWRPLELLTKTVTSALTHLHAKFIRAVHVVRIVSLLNDDTEDEDLPVGDAAGGVWITGAPYTADPYSLAALFKSWLCETKGSDPHLLLTLQATGEEDVPLTCRSSKNFTVGLLYQPIVNIRVSF</sequence>
<dbReference type="EMBL" id="JAXCGZ010000387">
    <property type="protein sequence ID" value="KAK7086072.1"/>
    <property type="molecule type" value="Genomic_DNA"/>
</dbReference>
<feature type="non-terminal residue" evidence="1">
    <location>
        <position position="254"/>
    </location>
</feature>
<protein>
    <submittedName>
        <fullName evidence="1">Uncharacterized protein</fullName>
    </submittedName>
</protein>
<dbReference type="Proteomes" id="UP001381693">
    <property type="component" value="Unassembled WGS sequence"/>
</dbReference>
<gene>
    <name evidence="1" type="ORF">SK128_016468</name>
</gene>
<name>A0AAN8XM40_HALRR</name>
<comment type="caution">
    <text evidence="1">The sequence shown here is derived from an EMBL/GenBank/DDBJ whole genome shotgun (WGS) entry which is preliminary data.</text>
</comment>
<reference evidence="1 2" key="1">
    <citation type="submission" date="2023-11" db="EMBL/GenBank/DDBJ databases">
        <title>Halocaridina rubra genome assembly.</title>
        <authorList>
            <person name="Smith C."/>
        </authorList>
    </citation>
    <scope>NUCLEOTIDE SEQUENCE [LARGE SCALE GENOMIC DNA]</scope>
    <source>
        <strain evidence="1">EP-1</strain>
        <tissue evidence="1">Whole</tissue>
    </source>
</reference>
<dbReference type="AlphaFoldDB" id="A0AAN8XM40"/>
<keyword evidence="2" id="KW-1185">Reference proteome</keyword>